<keyword evidence="3" id="KW-1185">Reference proteome</keyword>
<keyword evidence="1" id="KW-0732">Signal</keyword>
<dbReference type="EMBL" id="WIXP02000015">
    <property type="protein sequence ID" value="KAF6199327.1"/>
    <property type="molecule type" value="Genomic_DNA"/>
</dbReference>
<reference evidence="2" key="1">
    <citation type="journal article" date="2021" name="Mol. Ecol. Resour.">
        <title>Apolygus lucorum genome provides insights into omnivorousness and mesophyll feeding.</title>
        <authorList>
            <person name="Liu Y."/>
            <person name="Liu H."/>
            <person name="Wang H."/>
            <person name="Huang T."/>
            <person name="Liu B."/>
            <person name="Yang B."/>
            <person name="Yin L."/>
            <person name="Li B."/>
            <person name="Zhang Y."/>
            <person name="Zhang S."/>
            <person name="Jiang F."/>
            <person name="Zhang X."/>
            <person name="Ren Y."/>
            <person name="Wang B."/>
            <person name="Wang S."/>
            <person name="Lu Y."/>
            <person name="Wu K."/>
            <person name="Fan W."/>
            <person name="Wang G."/>
        </authorList>
    </citation>
    <scope>NUCLEOTIDE SEQUENCE</scope>
    <source>
        <strain evidence="2">12Hb</strain>
    </source>
</reference>
<proteinExistence type="predicted"/>
<accession>A0A8S9WRN9</accession>
<sequence>MFDVLGVFLAWFVAFLCLDMGESMWTPKTKEIISVTAGPKKDTVFRMQGDYYAESYCPLNTVHMYPYLVKVYADSPVYHREIRTGIILTHNAVLTTCEGYSHFHESQLSLTTQRVFYIDPGPARRTSILCYQTRRVLRHEKHPKCANKYGTRNVELADYWDFGLLILDLMFYAEREFVYPVAPIPKQPYELSEMIRKIRSLYTPRAESGDAIGCEMPYFKEIFAPWAVFEYRAEVDVLDLAPGQEIGGCIDVICYSRIDSTLCRKELRKWMEGGFICIVPRWQSRFPNPLITTPELGAPLVCNATVVGIIGMYTRQRLYPWYDQSNREYPDVLVTNTLLRVWPWIMEAKHNYWNASWNREAWDSPFLEQHIWRRFSYTTEQHDKEVAKDPKRFRFFVGGSEIPLSHGNKPLAIFLMVFANSLILVSRIV</sequence>
<dbReference type="Proteomes" id="UP000466442">
    <property type="component" value="Unassembled WGS sequence"/>
</dbReference>
<protein>
    <recommendedName>
        <fullName evidence="4">Protein kinase domain-containing protein</fullName>
    </recommendedName>
</protein>
<evidence type="ECO:0000313" key="3">
    <source>
        <dbReference type="Proteomes" id="UP000466442"/>
    </source>
</evidence>
<name>A0A8S9WRN9_APOLU</name>
<evidence type="ECO:0000313" key="2">
    <source>
        <dbReference type="EMBL" id="KAF6199327.1"/>
    </source>
</evidence>
<gene>
    <name evidence="2" type="ORF">GE061_007353</name>
</gene>
<comment type="caution">
    <text evidence="2">The sequence shown here is derived from an EMBL/GenBank/DDBJ whole genome shotgun (WGS) entry which is preliminary data.</text>
</comment>
<dbReference type="AlphaFoldDB" id="A0A8S9WRN9"/>
<feature type="chain" id="PRO_5035859828" description="Protein kinase domain-containing protein" evidence="1">
    <location>
        <begin position="24"/>
        <end position="429"/>
    </location>
</feature>
<organism evidence="2 3">
    <name type="scientific">Apolygus lucorum</name>
    <name type="common">Small green plant bug</name>
    <name type="synonym">Lygocoris lucorum</name>
    <dbReference type="NCBI Taxonomy" id="248454"/>
    <lineage>
        <taxon>Eukaryota</taxon>
        <taxon>Metazoa</taxon>
        <taxon>Ecdysozoa</taxon>
        <taxon>Arthropoda</taxon>
        <taxon>Hexapoda</taxon>
        <taxon>Insecta</taxon>
        <taxon>Pterygota</taxon>
        <taxon>Neoptera</taxon>
        <taxon>Paraneoptera</taxon>
        <taxon>Hemiptera</taxon>
        <taxon>Heteroptera</taxon>
        <taxon>Panheteroptera</taxon>
        <taxon>Cimicomorpha</taxon>
        <taxon>Miridae</taxon>
        <taxon>Mirini</taxon>
        <taxon>Apolygus</taxon>
    </lineage>
</organism>
<evidence type="ECO:0008006" key="4">
    <source>
        <dbReference type="Google" id="ProtNLM"/>
    </source>
</evidence>
<feature type="signal peptide" evidence="1">
    <location>
        <begin position="1"/>
        <end position="23"/>
    </location>
</feature>
<evidence type="ECO:0000256" key="1">
    <source>
        <dbReference type="SAM" id="SignalP"/>
    </source>
</evidence>